<protein>
    <submittedName>
        <fullName evidence="3">F420-non-reducing hydrogenase small subunit</fullName>
    </submittedName>
</protein>
<name>A0A1W1VID4_9FIRM</name>
<evidence type="ECO:0000313" key="3">
    <source>
        <dbReference type="EMBL" id="SMB93088.1"/>
    </source>
</evidence>
<dbReference type="RefSeq" id="WP_084664246.1">
    <property type="nucleotide sequence ID" value="NZ_LT838272.1"/>
</dbReference>
<dbReference type="OrthoDB" id="9787729at2"/>
<dbReference type="GO" id="GO:0016491">
    <property type="term" value="F:oxidoreductase activity"/>
    <property type="evidence" value="ECO:0007669"/>
    <property type="project" value="UniProtKB-KW"/>
</dbReference>
<keyword evidence="1" id="KW-0560">Oxidoreductase</keyword>
<dbReference type="PANTHER" id="PTHR42845">
    <property type="entry name" value="COENZYME F420-REDUCING HYDROGENASE, GAMMA SUBUNIT"/>
    <property type="match status" value="1"/>
</dbReference>
<organism evidence="3 4">
    <name type="scientific">Thermanaeromonas toyohensis ToBE</name>
    <dbReference type="NCBI Taxonomy" id="698762"/>
    <lineage>
        <taxon>Bacteria</taxon>
        <taxon>Bacillati</taxon>
        <taxon>Bacillota</taxon>
        <taxon>Clostridia</taxon>
        <taxon>Neomoorellales</taxon>
        <taxon>Neomoorellaceae</taxon>
        <taxon>Thermanaeromonas</taxon>
    </lineage>
</organism>
<dbReference type="EMBL" id="LT838272">
    <property type="protein sequence ID" value="SMB93088.1"/>
    <property type="molecule type" value="Genomic_DNA"/>
</dbReference>
<dbReference type="AlphaFoldDB" id="A0A1W1VID4"/>
<keyword evidence="4" id="KW-1185">Reference proteome</keyword>
<sequence>MSKVRLAVYGAAGCGGCELSLLENPEAFMTLFRHVEVSFWPLITDSRLDDLAGLPDNSVELGVLCGGVRTELDYRVALLLAAKCRSLVAVGSCALWGGIAALADLPPAGCSQVQAQPPLPPLLPRLFPLTKLIKGVYPIPGCPPKPDQLGTTLLALIGGQELQADFKQLEPAVCSSCPRSRGEEGPRRWYRYQEITVNDRCFLTLGLICSGPATRGGCGARCPKVGLPCRGCYGPPAEVNDQGARLIGALAALEVAETYQDASLLDAIGTLYRYTWAATFAQ</sequence>
<dbReference type="InterPro" id="IPR037024">
    <property type="entry name" value="NiFe_Hase_small_N_sf"/>
</dbReference>
<dbReference type="Pfam" id="PF01058">
    <property type="entry name" value="Oxidored_q6"/>
    <property type="match status" value="1"/>
</dbReference>
<dbReference type="STRING" id="698762.SAMN00808754_0787"/>
<dbReference type="Gene3D" id="3.40.50.700">
    <property type="entry name" value="NADH:ubiquinone oxidoreductase-like, 20kDa subunit"/>
    <property type="match status" value="1"/>
</dbReference>
<dbReference type="SUPFAM" id="SSF56770">
    <property type="entry name" value="HydA/Nqo6-like"/>
    <property type="match status" value="1"/>
</dbReference>
<dbReference type="Proteomes" id="UP000192569">
    <property type="component" value="Chromosome I"/>
</dbReference>
<evidence type="ECO:0000313" key="4">
    <source>
        <dbReference type="Proteomes" id="UP000192569"/>
    </source>
</evidence>
<proteinExistence type="predicted"/>
<feature type="domain" description="NADH:ubiquinone oxidoreductase-like 20kDa subunit" evidence="2">
    <location>
        <begin position="14"/>
        <end position="156"/>
    </location>
</feature>
<reference evidence="3 4" key="1">
    <citation type="submission" date="2017-04" db="EMBL/GenBank/DDBJ databases">
        <authorList>
            <person name="Afonso C.L."/>
            <person name="Miller P.J."/>
            <person name="Scott M.A."/>
            <person name="Spackman E."/>
            <person name="Goraichik I."/>
            <person name="Dimitrov K.M."/>
            <person name="Suarez D.L."/>
            <person name="Swayne D.E."/>
        </authorList>
    </citation>
    <scope>NUCLEOTIDE SEQUENCE [LARGE SCALE GENOMIC DNA]</scope>
    <source>
        <strain evidence="3 4">ToBE</strain>
    </source>
</reference>
<dbReference type="InterPro" id="IPR051349">
    <property type="entry name" value="Hydrogenase_assoc-protein"/>
</dbReference>
<dbReference type="GO" id="GO:0051536">
    <property type="term" value="F:iron-sulfur cluster binding"/>
    <property type="evidence" value="ECO:0007669"/>
    <property type="project" value="InterPro"/>
</dbReference>
<evidence type="ECO:0000259" key="2">
    <source>
        <dbReference type="Pfam" id="PF01058"/>
    </source>
</evidence>
<accession>A0A1W1VID4</accession>
<dbReference type="PANTHER" id="PTHR42845:SF2">
    <property type="entry name" value="F420-NON-REDUCING HYDROGENASE VHU SUBUNIT G"/>
    <property type="match status" value="1"/>
</dbReference>
<gene>
    <name evidence="3" type="ORF">SAMN00808754_0787</name>
</gene>
<evidence type="ECO:0000256" key="1">
    <source>
        <dbReference type="ARBA" id="ARBA00023002"/>
    </source>
</evidence>
<dbReference type="InterPro" id="IPR006137">
    <property type="entry name" value="NADH_UbQ_OxRdtase-like_20kDa"/>
</dbReference>